<dbReference type="InterPro" id="IPR005802">
    <property type="entry name" value="ADC_synth_comp_1"/>
</dbReference>
<dbReference type="GO" id="GO:0046820">
    <property type="term" value="F:4-amino-4-deoxychorismate synthase activity"/>
    <property type="evidence" value="ECO:0007669"/>
    <property type="project" value="TreeGrafter"/>
</dbReference>
<dbReference type="InterPro" id="IPR015890">
    <property type="entry name" value="Chorismate_C"/>
</dbReference>
<organism evidence="7 8">
    <name type="scientific">Thermodesulfobacterium commune</name>
    <dbReference type="NCBI Taxonomy" id="1741"/>
    <lineage>
        <taxon>Bacteria</taxon>
        <taxon>Pseudomonadati</taxon>
        <taxon>Thermodesulfobacteriota</taxon>
        <taxon>Thermodesulfobacteria</taxon>
        <taxon>Thermodesulfobacteriales</taxon>
        <taxon>Thermodesulfobacteriaceae</taxon>
        <taxon>Thermodesulfobacterium</taxon>
    </lineage>
</organism>
<dbReference type="AlphaFoldDB" id="A0A101FKG7"/>
<dbReference type="SUPFAM" id="SSF56752">
    <property type="entry name" value="D-aminoacid aminotransferase-like PLP-dependent enzymes"/>
    <property type="match status" value="1"/>
</dbReference>
<dbReference type="SUPFAM" id="SSF56322">
    <property type="entry name" value="ADC synthase"/>
    <property type="match status" value="1"/>
</dbReference>
<dbReference type="Proteomes" id="UP000257240">
    <property type="component" value="Unassembled WGS sequence"/>
</dbReference>
<dbReference type="InterPro" id="IPR005801">
    <property type="entry name" value="ADC_synthase"/>
</dbReference>
<dbReference type="Gene3D" id="3.20.10.10">
    <property type="entry name" value="D-amino Acid Aminotransferase, subunit A, domain 2"/>
    <property type="match status" value="1"/>
</dbReference>
<comment type="caution">
    <text evidence="7">The sequence shown here is derived from an EMBL/GenBank/DDBJ whole genome shotgun (WGS) entry which is preliminary data.</text>
</comment>
<accession>A0A101FKG7</accession>
<keyword evidence="3 5" id="KW-0663">Pyridoxal phosphate</keyword>
<protein>
    <submittedName>
        <fullName evidence="7">Aminodeoxychorismate synthase component I</fullName>
    </submittedName>
</protein>
<gene>
    <name evidence="7" type="primary">pabB</name>
    <name evidence="7" type="ORF">DCE01_07360</name>
</gene>
<dbReference type="PANTHER" id="PTHR11236:SF50">
    <property type="entry name" value="AMINODEOXYCHORISMATE SYNTHASE COMPONENT 1"/>
    <property type="match status" value="1"/>
</dbReference>
<dbReference type="Pfam" id="PF00425">
    <property type="entry name" value="Chorismate_bind"/>
    <property type="match status" value="1"/>
</dbReference>
<evidence type="ECO:0000256" key="5">
    <source>
        <dbReference type="RuleBase" id="RU004516"/>
    </source>
</evidence>
<dbReference type="EMBL" id="DLVE01000092">
    <property type="protein sequence ID" value="HAA84583.1"/>
    <property type="molecule type" value="Genomic_DNA"/>
</dbReference>
<dbReference type="NCBIfam" id="TIGR00553">
    <property type="entry name" value="pabB"/>
    <property type="match status" value="1"/>
</dbReference>
<dbReference type="InterPro" id="IPR043131">
    <property type="entry name" value="BCAT-like_N"/>
</dbReference>
<dbReference type="InterPro" id="IPR036038">
    <property type="entry name" value="Aminotransferase-like"/>
</dbReference>
<evidence type="ECO:0000313" key="7">
    <source>
        <dbReference type="EMBL" id="HAA84583.1"/>
    </source>
</evidence>
<dbReference type="Gene3D" id="3.60.120.10">
    <property type="entry name" value="Anthranilate synthase"/>
    <property type="match status" value="1"/>
</dbReference>
<evidence type="ECO:0000256" key="4">
    <source>
        <dbReference type="RuleBase" id="RU004106"/>
    </source>
</evidence>
<sequence>MMRFIWVKADKIPYQVLSFENPIEVIKLDDPSALSLFFKNLQNFIKKGFYACGFLCYETGYLLEKRLNKFFKKPNLPLGYFGIYPPPQKFFINPLELAKTENFLSIENLSFSISKETYQEDIKKIKDYIASGDVYQVNYTFKVKFCLKGHPSDLFFQLLFSQRCKYSFYLEEENFSIASLSPELFLKKEGYFLSTSPMKGTIKRAPVFVLDQKRKRELFLDEKNRAENVMIVDLLRNDLGRVCVPGEVWVTQLFNIETYPTLHQMTSSVKGKLFTENLFEIFKALFPCGSVTGAPKIRAMEIIAEVEKEPRGVYTGAIGYIDPNHNFLFNVGIRTLVFTKKDLESYLGEAGIGSGVVWDSKSDEEYEECLLKAKFFLNPLPYFQLIETFWFKPNTLNPLLKLHYQRLMFSAKYFRFNLPKVLQNFSSFQSFIETQIPDQKKYKVRLLLYPEGKVEISLLPYEGWKKGLKIAFMKRDFDLSNLFYHKTTVRSPLEKALQKVKQLGFDEVVFFDENGKILEGSFSNFFVKKEGKLYTPPLKLKLLDGVLRKFLVKKKIALEQEISLETLKNFSEIYVGNSVRGLGKVEDWFILK</sequence>
<dbReference type="InterPro" id="IPR019999">
    <property type="entry name" value="Anth_synth_I-like"/>
</dbReference>
<dbReference type="InterPro" id="IPR001544">
    <property type="entry name" value="Aminotrans_IV"/>
</dbReference>
<dbReference type="PANTHER" id="PTHR11236">
    <property type="entry name" value="AMINOBENZOATE/ANTHRANILATE SYNTHASE"/>
    <property type="match status" value="1"/>
</dbReference>
<dbReference type="PRINTS" id="PR00095">
    <property type="entry name" value="ANTSNTHASEI"/>
</dbReference>
<dbReference type="Pfam" id="PF01063">
    <property type="entry name" value="Aminotran_4"/>
    <property type="match status" value="1"/>
</dbReference>
<feature type="domain" description="Chorismate-utilising enzyme C-terminal" evidence="6">
    <location>
        <begin position="115"/>
        <end position="372"/>
    </location>
</feature>
<evidence type="ECO:0000259" key="6">
    <source>
        <dbReference type="Pfam" id="PF00425"/>
    </source>
</evidence>
<dbReference type="Gene3D" id="3.30.470.10">
    <property type="match status" value="1"/>
</dbReference>
<reference evidence="7 8" key="1">
    <citation type="journal article" date="2018" name="Nat. Biotechnol.">
        <title>A standardized bacterial taxonomy based on genome phylogeny substantially revises the tree of life.</title>
        <authorList>
            <person name="Parks D.H."/>
            <person name="Chuvochina M."/>
            <person name="Waite D.W."/>
            <person name="Rinke C."/>
            <person name="Skarshewski A."/>
            <person name="Chaumeil P.A."/>
            <person name="Hugenholtz P."/>
        </authorList>
    </citation>
    <scope>NUCLEOTIDE SEQUENCE [LARGE SCALE GENOMIC DNA]</scope>
    <source>
        <strain evidence="7">UBA12529</strain>
    </source>
</reference>
<evidence type="ECO:0000313" key="8">
    <source>
        <dbReference type="Proteomes" id="UP000257240"/>
    </source>
</evidence>
<evidence type="ECO:0000256" key="2">
    <source>
        <dbReference type="ARBA" id="ARBA00009320"/>
    </source>
</evidence>
<comment type="cofactor">
    <cofactor evidence="1 5">
        <name>pyridoxal 5'-phosphate</name>
        <dbReference type="ChEBI" id="CHEBI:597326"/>
    </cofactor>
</comment>
<dbReference type="InterPro" id="IPR043132">
    <property type="entry name" value="BCAT-like_C"/>
</dbReference>
<evidence type="ECO:0000256" key="1">
    <source>
        <dbReference type="ARBA" id="ARBA00001933"/>
    </source>
</evidence>
<evidence type="ECO:0000256" key="3">
    <source>
        <dbReference type="ARBA" id="ARBA00022898"/>
    </source>
</evidence>
<proteinExistence type="inferred from homology"/>
<dbReference type="GO" id="GO:0000162">
    <property type="term" value="P:L-tryptophan biosynthetic process"/>
    <property type="evidence" value="ECO:0007669"/>
    <property type="project" value="TreeGrafter"/>
</dbReference>
<comment type="similarity">
    <text evidence="2 4">Belongs to the class-IV pyridoxal-phosphate-dependent aminotransferase family.</text>
</comment>
<name>A0A101FKG7_9BACT</name>
<dbReference type="PROSITE" id="PS00770">
    <property type="entry name" value="AA_TRANSFER_CLASS_4"/>
    <property type="match status" value="1"/>
</dbReference>
<dbReference type="InterPro" id="IPR018300">
    <property type="entry name" value="Aminotrans_IV_CS"/>
</dbReference>
<dbReference type="GO" id="GO:0009396">
    <property type="term" value="P:folic acid-containing compound biosynthetic process"/>
    <property type="evidence" value="ECO:0007669"/>
    <property type="project" value="InterPro"/>
</dbReference>